<feature type="region of interest" description="Disordered" evidence="2">
    <location>
        <begin position="269"/>
        <end position="320"/>
    </location>
</feature>
<evidence type="ECO:0000313" key="5">
    <source>
        <dbReference type="EMBL" id="JAI16918.1"/>
    </source>
</evidence>
<dbReference type="Gene3D" id="2.30.30.140">
    <property type="match status" value="1"/>
</dbReference>
<dbReference type="PROSITE" id="PS50304">
    <property type="entry name" value="TUDOR"/>
    <property type="match status" value="1"/>
</dbReference>
<keyword evidence="5" id="KW-0418">Kinase</keyword>
<dbReference type="InterPro" id="IPR036612">
    <property type="entry name" value="KH_dom_type_1_sf"/>
</dbReference>
<feature type="compositionally biased region" description="Polar residues" evidence="2">
    <location>
        <begin position="269"/>
        <end position="285"/>
    </location>
</feature>
<feature type="region of interest" description="Disordered" evidence="2">
    <location>
        <begin position="201"/>
        <end position="237"/>
    </location>
</feature>
<keyword evidence="3" id="KW-0812">Transmembrane</keyword>
<keyword evidence="3" id="KW-1133">Transmembrane helix</keyword>
<dbReference type="GO" id="GO:0003723">
    <property type="term" value="F:RNA binding"/>
    <property type="evidence" value="ECO:0007669"/>
    <property type="project" value="UniProtKB-UniRule"/>
</dbReference>
<evidence type="ECO:0000259" key="4">
    <source>
        <dbReference type="PROSITE" id="PS50304"/>
    </source>
</evidence>
<reference evidence="5" key="1">
    <citation type="journal article" date="2015" name="Insect Biochem. Mol. Biol.">
        <title>An insight into the sialome of the horse fly, Tabanus bromius.</title>
        <authorList>
            <person name="Ribeiro J.M."/>
            <person name="Kazimirova M."/>
            <person name="Takac P."/>
            <person name="Andersen J.F."/>
            <person name="Francischetti I.M."/>
        </authorList>
    </citation>
    <scope>NUCLEOTIDE SEQUENCE</scope>
</reference>
<dbReference type="PANTHER" id="PTHR22948">
    <property type="entry name" value="TUDOR DOMAIN CONTAINING PROTEIN"/>
    <property type="match status" value="1"/>
</dbReference>
<keyword evidence="5" id="KW-0808">Transferase</keyword>
<dbReference type="Gene3D" id="2.40.50.90">
    <property type="match status" value="1"/>
</dbReference>
<evidence type="ECO:0000256" key="3">
    <source>
        <dbReference type="SAM" id="Phobius"/>
    </source>
</evidence>
<evidence type="ECO:0000256" key="1">
    <source>
        <dbReference type="PROSITE-ProRule" id="PRU00117"/>
    </source>
</evidence>
<keyword evidence="3" id="KW-0472">Membrane</keyword>
<dbReference type="CDD" id="cd20407">
    <property type="entry name" value="Tudor_AKAP1"/>
    <property type="match status" value="1"/>
</dbReference>
<dbReference type="SMART" id="SM00322">
    <property type="entry name" value="KH"/>
    <property type="match status" value="1"/>
</dbReference>
<dbReference type="SUPFAM" id="SSF63748">
    <property type="entry name" value="Tudor/PWWP/MBT"/>
    <property type="match status" value="1"/>
</dbReference>
<dbReference type="InterPro" id="IPR047367">
    <property type="entry name" value="Tudor_AKAP1"/>
</dbReference>
<organism evidence="5">
    <name type="scientific">Tabanus bromius</name>
    <name type="common">Band-eyed brown horse fly</name>
    <dbReference type="NCBI Taxonomy" id="304241"/>
    <lineage>
        <taxon>Eukaryota</taxon>
        <taxon>Metazoa</taxon>
        <taxon>Ecdysozoa</taxon>
        <taxon>Arthropoda</taxon>
        <taxon>Hexapoda</taxon>
        <taxon>Insecta</taxon>
        <taxon>Pterygota</taxon>
        <taxon>Neoptera</taxon>
        <taxon>Endopterygota</taxon>
        <taxon>Diptera</taxon>
        <taxon>Brachycera</taxon>
        <taxon>Tabanomorpha</taxon>
        <taxon>Tabanoidea</taxon>
        <taxon>Tabanidae</taxon>
        <taxon>Tabanus</taxon>
    </lineage>
</organism>
<dbReference type="InterPro" id="IPR004088">
    <property type="entry name" value="KH_dom_type_1"/>
</dbReference>
<dbReference type="GO" id="GO:0005739">
    <property type="term" value="C:mitochondrion"/>
    <property type="evidence" value="ECO:0007669"/>
    <property type="project" value="UniProtKB-ARBA"/>
</dbReference>
<evidence type="ECO:0000256" key="2">
    <source>
        <dbReference type="SAM" id="MobiDB-lite"/>
    </source>
</evidence>
<dbReference type="GO" id="GO:0010468">
    <property type="term" value="P:regulation of gene expression"/>
    <property type="evidence" value="ECO:0007669"/>
    <property type="project" value="UniProtKB-ARBA"/>
</dbReference>
<dbReference type="SUPFAM" id="SSF54791">
    <property type="entry name" value="Eukaryotic type KH-domain (KH-domain type I)"/>
    <property type="match status" value="1"/>
</dbReference>
<dbReference type="SMART" id="SM00333">
    <property type="entry name" value="TUDOR"/>
    <property type="match status" value="1"/>
</dbReference>
<sequence>MLPRHPIFYLSVPGVALVIGLAWLYHKKSCGDGNNPGREKKCKTREAKSVTLKNDNLNKVNTPSLNIANKISNDNESSGYSLGKSAPIDITNGKPSPIMLSDKQIDTEILKMKISNTELKSLRSIQEDNEITSPESLADSVIMDKTYFNHTISPIQIEEPVVIKATAVPKISPKDSFLESAYTEKCEIEEKPAIKEILAQDEAEVKSENANNNEEDAKKNSDENQNNEEDTKKASLCENNNSIIGTVNELQSQNECATDKTNENTVLENCTEENGNPNQNKTEGNIESAPHRISSPPLSLCSIQSGDSGKGSSPPHSECTPSTVYEFLLPNSLVGLLSGHKSSHIKDIKARTGIAITIKKHPMSNKIKICALKGNQNDINAALSLIRERLPEKRYPNLTLQRVHFATPQSIVPLSPQDKSCFQLELIEGINNDVVVSSIVSGGHIFVQQPLHPTYPSLHVMQTYLNQSYSIIDAPLLPTATIGAICVGKVGDYWYRVQIVNYNKDIQMCDVKFIDFGGYTSIAPESLRQISADFMTLPFQAVECLLSNIKPITDEWSYESICVLRQLTDGVVLQAQVAGYSLDNLPEIYLYACLSPNNVIFINQELVARRLARWIDDSELTA</sequence>
<dbReference type="EMBL" id="GDAI01000685">
    <property type="protein sequence ID" value="JAI16918.1"/>
    <property type="molecule type" value="mRNA"/>
</dbReference>
<accession>A0A0K8TRY6</accession>
<feature type="domain" description="Tudor" evidence="4">
    <location>
        <begin position="479"/>
        <end position="537"/>
    </location>
</feature>
<dbReference type="AlphaFoldDB" id="A0A0K8TRY6"/>
<dbReference type="InterPro" id="IPR050621">
    <property type="entry name" value="Tudor_domain_containing"/>
</dbReference>
<dbReference type="GO" id="GO:0016301">
    <property type="term" value="F:kinase activity"/>
    <property type="evidence" value="ECO:0007669"/>
    <property type="project" value="UniProtKB-KW"/>
</dbReference>
<feature type="compositionally biased region" description="Polar residues" evidence="2">
    <location>
        <begin position="301"/>
        <end position="320"/>
    </location>
</feature>
<proteinExistence type="evidence at transcript level"/>
<dbReference type="InterPro" id="IPR002999">
    <property type="entry name" value="Tudor"/>
</dbReference>
<protein>
    <submittedName>
        <fullName evidence="5">Putative a kinase anchor protein</fullName>
    </submittedName>
</protein>
<dbReference type="Gene3D" id="3.30.1370.10">
    <property type="entry name" value="K Homology domain, type 1"/>
    <property type="match status" value="1"/>
</dbReference>
<dbReference type="Pfam" id="PF00567">
    <property type="entry name" value="TUDOR"/>
    <property type="match status" value="1"/>
</dbReference>
<dbReference type="InterPro" id="IPR004087">
    <property type="entry name" value="KH_dom"/>
</dbReference>
<dbReference type="PROSITE" id="PS50084">
    <property type="entry name" value="KH_TYPE_1"/>
    <property type="match status" value="1"/>
</dbReference>
<name>A0A0K8TRY6_TABBR</name>
<keyword evidence="1" id="KW-0694">RNA-binding</keyword>
<feature type="transmembrane region" description="Helical" evidence="3">
    <location>
        <begin position="7"/>
        <end position="25"/>
    </location>
</feature>
<dbReference type="Pfam" id="PF00013">
    <property type="entry name" value="KH_1"/>
    <property type="match status" value="1"/>
</dbReference>
<dbReference type="InterPro" id="IPR035437">
    <property type="entry name" value="SNase_OB-fold_sf"/>
</dbReference>
<dbReference type="PANTHER" id="PTHR22948:SF65">
    <property type="entry name" value="A-KINASE ANCHORING PROTEIN 1"/>
    <property type="match status" value="1"/>
</dbReference>